<dbReference type="GO" id="GO:0004674">
    <property type="term" value="F:protein serine/threonine kinase activity"/>
    <property type="evidence" value="ECO:0007669"/>
    <property type="project" value="UniProtKB-KW"/>
</dbReference>
<proteinExistence type="predicted"/>
<name>A0A8H4EHU3_GIGMA</name>
<accession>A0A8H4EHU3</accession>
<dbReference type="Proteomes" id="UP000439903">
    <property type="component" value="Unassembled WGS sequence"/>
</dbReference>
<dbReference type="InterPro" id="IPR001245">
    <property type="entry name" value="Ser-Thr/Tyr_kinase_cat_dom"/>
</dbReference>
<keyword evidence="3" id="KW-1185">Reference proteome</keyword>
<feature type="domain" description="Protein kinase" evidence="1">
    <location>
        <begin position="76"/>
        <end position="347"/>
    </location>
</feature>
<dbReference type="InterPro" id="IPR011009">
    <property type="entry name" value="Kinase-like_dom_sf"/>
</dbReference>
<evidence type="ECO:0000313" key="3">
    <source>
        <dbReference type="Proteomes" id="UP000439903"/>
    </source>
</evidence>
<dbReference type="EMBL" id="WTPW01000707">
    <property type="protein sequence ID" value="KAF0486764.1"/>
    <property type="molecule type" value="Genomic_DNA"/>
</dbReference>
<reference evidence="2 3" key="1">
    <citation type="journal article" date="2019" name="Environ. Microbiol.">
        <title>At the nexus of three kingdoms: the genome of the mycorrhizal fungus Gigaspora margarita provides insights into plant, endobacterial and fungal interactions.</title>
        <authorList>
            <person name="Venice F."/>
            <person name="Ghignone S."/>
            <person name="Salvioli di Fossalunga A."/>
            <person name="Amselem J."/>
            <person name="Novero M."/>
            <person name="Xianan X."/>
            <person name="Sedzielewska Toro K."/>
            <person name="Morin E."/>
            <person name="Lipzen A."/>
            <person name="Grigoriev I.V."/>
            <person name="Henrissat B."/>
            <person name="Martin F.M."/>
            <person name="Bonfante P."/>
        </authorList>
    </citation>
    <scope>NUCLEOTIDE SEQUENCE [LARGE SCALE GENOMIC DNA]</scope>
    <source>
        <strain evidence="2 3">BEG34</strain>
    </source>
</reference>
<protein>
    <submittedName>
        <fullName evidence="2">Serine/threonine protein kinase</fullName>
    </submittedName>
</protein>
<dbReference type="OrthoDB" id="6718656at2759"/>
<dbReference type="InterPro" id="IPR000719">
    <property type="entry name" value="Prot_kinase_dom"/>
</dbReference>
<dbReference type="GO" id="GO:0005524">
    <property type="term" value="F:ATP binding"/>
    <property type="evidence" value="ECO:0007669"/>
    <property type="project" value="InterPro"/>
</dbReference>
<dbReference type="Gene3D" id="1.10.510.10">
    <property type="entry name" value="Transferase(Phosphotransferase) domain 1"/>
    <property type="match status" value="1"/>
</dbReference>
<organism evidence="2 3">
    <name type="scientific">Gigaspora margarita</name>
    <dbReference type="NCBI Taxonomy" id="4874"/>
    <lineage>
        <taxon>Eukaryota</taxon>
        <taxon>Fungi</taxon>
        <taxon>Fungi incertae sedis</taxon>
        <taxon>Mucoromycota</taxon>
        <taxon>Glomeromycotina</taxon>
        <taxon>Glomeromycetes</taxon>
        <taxon>Diversisporales</taxon>
        <taxon>Gigasporaceae</taxon>
        <taxon>Gigaspora</taxon>
    </lineage>
</organism>
<evidence type="ECO:0000313" key="2">
    <source>
        <dbReference type="EMBL" id="KAF0486764.1"/>
    </source>
</evidence>
<sequence length="437" mass="49826">MELNAGSQSPLCPQCNQPKTLYHWCPKRKNHRVTERELTQEAWTSGNEIVDEFIREVQENAPNKYESLKWIPYDQLSSVKVLAQGGHGTIHTAVWTNEFGTTNVVLKRLDNSKEISAEFFHELAAYMKCSSITSVRNYVIKAYGITKDPTTDEFIMVTQHAELGDLKNFCNTYSGAQDNTWWSETIIDIMFGIIKGLTTIHKSGLVHGDLHSGNILIHGQAFSSKKYSCIGDLGLCQPAERTSSGTLEGIHGVIPYMAPEVLCGKPYTKASDIYSFGMIMWELSSKSQPFCDRAHDEKLVIDILRGERPEILAHMPEPYVKLMTRCWDSDPSKRPTAIEIGDVIDFWKKWCLTTTLKVNEDMLEKFKDEKKKMTHPKAIYTSRYLRYQKIGEYLDLWELQEDTRENKDLLGPQPWVKKDLKGFGMIALPPVTESQNA</sequence>
<gene>
    <name evidence="2" type="ORF">F8M41_022622</name>
</gene>
<dbReference type="PROSITE" id="PS50011">
    <property type="entry name" value="PROTEIN_KINASE_DOM"/>
    <property type="match status" value="1"/>
</dbReference>
<dbReference type="AlphaFoldDB" id="A0A8H4EHU3"/>
<dbReference type="PANTHER" id="PTHR44329">
    <property type="entry name" value="SERINE/THREONINE-PROTEIN KINASE TNNI3K-RELATED"/>
    <property type="match status" value="1"/>
</dbReference>
<comment type="caution">
    <text evidence="2">The sequence shown here is derived from an EMBL/GenBank/DDBJ whole genome shotgun (WGS) entry which is preliminary data.</text>
</comment>
<keyword evidence="2" id="KW-0418">Kinase</keyword>
<evidence type="ECO:0000259" key="1">
    <source>
        <dbReference type="PROSITE" id="PS50011"/>
    </source>
</evidence>
<dbReference type="InterPro" id="IPR051681">
    <property type="entry name" value="Ser/Thr_Kinases-Pseudokinases"/>
</dbReference>
<dbReference type="PRINTS" id="PR00109">
    <property type="entry name" value="TYRKINASE"/>
</dbReference>
<dbReference type="SUPFAM" id="SSF56112">
    <property type="entry name" value="Protein kinase-like (PK-like)"/>
    <property type="match status" value="1"/>
</dbReference>
<keyword evidence="2" id="KW-0808">Transferase</keyword>
<keyword evidence="2" id="KW-0723">Serine/threonine-protein kinase</keyword>
<dbReference type="Pfam" id="PF07714">
    <property type="entry name" value="PK_Tyr_Ser-Thr"/>
    <property type="match status" value="1"/>
</dbReference>